<dbReference type="Proteomes" id="UP001387364">
    <property type="component" value="Chromosome"/>
</dbReference>
<dbReference type="PANTHER" id="PTHR36433">
    <property type="entry name" value="HYPOTHETICAL CYTOSOLIC PROTEIN"/>
    <property type="match status" value="1"/>
</dbReference>
<dbReference type="InterPro" id="IPR036166">
    <property type="entry name" value="YxeA-like_sf"/>
</dbReference>
<gene>
    <name evidence="2" type="ORF">WDJ61_08625</name>
</gene>
<keyword evidence="1" id="KW-0812">Transmembrane</keyword>
<proteinExistence type="predicted"/>
<dbReference type="RefSeq" id="WP_338754475.1">
    <property type="nucleotide sequence ID" value="NZ_CP147404.1"/>
</dbReference>
<reference evidence="2 3" key="1">
    <citation type="submission" date="2024-02" db="EMBL/GenBank/DDBJ databases">
        <title>Seven novel Bacillus-like species.</title>
        <authorList>
            <person name="Liu G."/>
        </authorList>
    </citation>
    <scope>NUCLEOTIDE SEQUENCE [LARGE SCALE GENOMIC DNA]</scope>
    <source>
        <strain evidence="2 3">FJAT-52991</strain>
    </source>
</reference>
<dbReference type="InterPro" id="IPR006542">
    <property type="entry name" value="DUF1093"/>
</dbReference>
<dbReference type="EMBL" id="CP147404">
    <property type="protein sequence ID" value="WXB94672.1"/>
    <property type="molecule type" value="Genomic_DNA"/>
</dbReference>
<keyword evidence="3" id="KW-1185">Reference proteome</keyword>
<feature type="transmembrane region" description="Helical" evidence="1">
    <location>
        <begin position="6"/>
        <end position="25"/>
    </location>
</feature>
<evidence type="ECO:0000313" key="2">
    <source>
        <dbReference type="EMBL" id="WXB94672.1"/>
    </source>
</evidence>
<keyword evidence="1" id="KW-1133">Transmembrane helix</keyword>
<accession>A0ABZ2NBS8</accession>
<evidence type="ECO:0000256" key="1">
    <source>
        <dbReference type="SAM" id="Phobius"/>
    </source>
</evidence>
<organism evidence="2 3">
    <name type="scientific">Bacillus kandeliae</name>
    <dbReference type="NCBI Taxonomy" id="3129297"/>
    <lineage>
        <taxon>Bacteria</taxon>
        <taxon>Bacillati</taxon>
        <taxon>Bacillota</taxon>
        <taxon>Bacilli</taxon>
        <taxon>Bacillales</taxon>
        <taxon>Bacillaceae</taxon>
        <taxon>Bacillus</taxon>
    </lineage>
</organism>
<dbReference type="Gene3D" id="2.40.50.480">
    <property type="match status" value="1"/>
</dbReference>
<evidence type="ECO:0000313" key="3">
    <source>
        <dbReference type="Proteomes" id="UP001387364"/>
    </source>
</evidence>
<dbReference type="SUPFAM" id="SSF159121">
    <property type="entry name" value="BC4932-like"/>
    <property type="match status" value="1"/>
</dbReference>
<dbReference type="NCBIfam" id="TIGR01655">
    <property type="entry name" value="yxeA_fam"/>
    <property type="match status" value="1"/>
</dbReference>
<dbReference type="PANTHER" id="PTHR36433:SF2">
    <property type="entry name" value="YXEA FAMILY PROTEIN"/>
    <property type="match status" value="1"/>
</dbReference>
<dbReference type="Pfam" id="PF06486">
    <property type="entry name" value="DUF1093"/>
    <property type="match status" value="1"/>
</dbReference>
<protein>
    <submittedName>
        <fullName evidence="2">YxeA family protein</fullName>
    </submittedName>
</protein>
<name>A0ABZ2NBS8_9BACI</name>
<keyword evidence="1" id="KW-0472">Membrane</keyword>
<sequence length="117" mass="13147">MKALKIAIGTLLAVAIIMCSFTFLVKNELADMLNPLIPKKDVFVKIEGSGEKVDASTFEYTLQGINEDGKETTITFTTSKQLREEAYLKLATKRTYVKSWEEVQLNEMPAVVQDKIN</sequence>